<dbReference type="RefSeq" id="WP_169097116.1">
    <property type="nucleotide sequence ID" value="NZ_JABBVZ010000009.1"/>
</dbReference>
<organism evidence="1 2">
    <name type="scientific">Sulfobacillus harzensis</name>
    <dbReference type="NCBI Taxonomy" id="2729629"/>
    <lineage>
        <taxon>Bacteria</taxon>
        <taxon>Bacillati</taxon>
        <taxon>Bacillota</taxon>
        <taxon>Clostridia</taxon>
        <taxon>Eubacteriales</taxon>
        <taxon>Clostridiales Family XVII. Incertae Sedis</taxon>
        <taxon>Sulfobacillus</taxon>
    </lineage>
</organism>
<dbReference type="AlphaFoldDB" id="A0A7Y0L1K1"/>
<keyword evidence="2" id="KW-1185">Reference proteome</keyword>
<name>A0A7Y0L1K1_9FIRM</name>
<gene>
    <name evidence="1" type="ORF">HIJ39_04420</name>
</gene>
<evidence type="ECO:0000313" key="2">
    <source>
        <dbReference type="Proteomes" id="UP000533476"/>
    </source>
</evidence>
<reference evidence="1 2" key="1">
    <citation type="submission" date="2020-04" db="EMBL/GenBank/DDBJ databases">
        <authorList>
            <person name="Zhang R."/>
            <person name="Schippers A."/>
        </authorList>
    </citation>
    <scope>NUCLEOTIDE SEQUENCE [LARGE SCALE GENOMIC DNA]</scope>
    <source>
        <strain evidence="1 2">DSM 109850</strain>
    </source>
</reference>
<proteinExistence type="predicted"/>
<dbReference type="EMBL" id="JABBVZ010000009">
    <property type="protein sequence ID" value="NMP21599.1"/>
    <property type="molecule type" value="Genomic_DNA"/>
</dbReference>
<evidence type="ECO:0000313" key="1">
    <source>
        <dbReference type="EMBL" id="NMP21599.1"/>
    </source>
</evidence>
<dbReference type="Proteomes" id="UP000533476">
    <property type="component" value="Unassembled WGS sequence"/>
</dbReference>
<protein>
    <submittedName>
        <fullName evidence="1">Uncharacterized protein</fullName>
    </submittedName>
</protein>
<sequence length="278" mass="31726">MTTPTDIFDIGPFGWPPNLVPSADLHATEWLQDPARWKRWDAGKMALPGRVIPLGYTHYFRINHPAWKTVLSKPGMKWYEVIERRVSWKEVAAWGGKSLEDVAFFTDIVPDAAMIPADAPFDQRPYRLSPEVFHLLEPALAALTATPYSTWVSFWDGGRWNNANLPAILDDRTRPDYPQRQQQRQALLQQIQTVPRWAPPGWAPGGRPYWLAHGPVGAVYDLARGIYKAEPNFWWPDDRAWCLSTEIDFDFTLIGTNEEGARRLLAISDLEIYAVNAD</sequence>
<accession>A0A7Y0L1K1</accession>
<comment type="caution">
    <text evidence="1">The sequence shown here is derived from an EMBL/GenBank/DDBJ whole genome shotgun (WGS) entry which is preliminary data.</text>
</comment>